<protein>
    <recommendedName>
        <fullName evidence="7">UPF0056 membrane protein</fullName>
    </recommendedName>
</protein>
<proteinExistence type="inferred from homology"/>
<feature type="transmembrane region" description="Helical" evidence="7">
    <location>
        <begin position="12"/>
        <end position="35"/>
    </location>
</feature>
<evidence type="ECO:0000256" key="2">
    <source>
        <dbReference type="ARBA" id="ARBA00009784"/>
    </source>
</evidence>
<evidence type="ECO:0000256" key="4">
    <source>
        <dbReference type="ARBA" id="ARBA00022692"/>
    </source>
</evidence>
<feature type="transmembrane region" description="Helical" evidence="7">
    <location>
        <begin position="137"/>
        <end position="156"/>
    </location>
</feature>
<comment type="subcellular location">
    <subcellularLocation>
        <location evidence="1 7">Cell membrane</location>
        <topology evidence="1 7">Multi-pass membrane protein</topology>
    </subcellularLocation>
</comment>
<dbReference type="AlphaFoldDB" id="A0A7C5L6A0"/>
<dbReference type="Pfam" id="PF01914">
    <property type="entry name" value="MarC"/>
    <property type="match status" value="1"/>
</dbReference>
<feature type="transmembrane region" description="Helical" evidence="7">
    <location>
        <begin position="109"/>
        <end position="131"/>
    </location>
</feature>
<evidence type="ECO:0000256" key="3">
    <source>
        <dbReference type="ARBA" id="ARBA00022475"/>
    </source>
</evidence>
<dbReference type="PANTHER" id="PTHR33508:SF1">
    <property type="entry name" value="UPF0056 MEMBRANE PROTEIN YHCE"/>
    <property type="match status" value="1"/>
</dbReference>
<keyword evidence="3" id="KW-1003">Cell membrane</keyword>
<keyword evidence="4 7" id="KW-0812">Transmembrane</keyword>
<evidence type="ECO:0000313" key="8">
    <source>
        <dbReference type="EMBL" id="HHK67597.1"/>
    </source>
</evidence>
<evidence type="ECO:0000256" key="6">
    <source>
        <dbReference type="ARBA" id="ARBA00023136"/>
    </source>
</evidence>
<organism evidence="8">
    <name type="scientific">Caldiarchaeum subterraneum</name>
    <dbReference type="NCBI Taxonomy" id="311458"/>
    <lineage>
        <taxon>Archaea</taxon>
        <taxon>Nitrososphaerota</taxon>
        <taxon>Candidatus Caldarchaeales</taxon>
        <taxon>Candidatus Caldarchaeaceae</taxon>
        <taxon>Candidatus Caldarchaeum</taxon>
    </lineage>
</organism>
<dbReference type="GO" id="GO:0005886">
    <property type="term" value="C:plasma membrane"/>
    <property type="evidence" value="ECO:0007669"/>
    <property type="project" value="UniProtKB-SubCell"/>
</dbReference>
<reference evidence="8" key="1">
    <citation type="journal article" date="2020" name="mSystems">
        <title>Genome- and Community-Level Interaction Insights into Carbon Utilization and Element Cycling Functions of Hydrothermarchaeota in Hydrothermal Sediment.</title>
        <authorList>
            <person name="Zhou Z."/>
            <person name="Liu Y."/>
            <person name="Xu W."/>
            <person name="Pan J."/>
            <person name="Luo Z.H."/>
            <person name="Li M."/>
        </authorList>
    </citation>
    <scope>NUCLEOTIDE SEQUENCE [LARGE SCALE GENOMIC DNA]</scope>
    <source>
        <strain evidence="8">SpSt-1056</strain>
    </source>
</reference>
<evidence type="ECO:0000256" key="7">
    <source>
        <dbReference type="RuleBase" id="RU362048"/>
    </source>
</evidence>
<dbReference type="EMBL" id="DRWN01000005">
    <property type="protein sequence ID" value="HHK67597.1"/>
    <property type="molecule type" value="Genomic_DNA"/>
</dbReference>
<evidence type="ECO:0000256" key="1">
    <source>
        <dbReference type="ARBA" id="ARBA00004651"/>
    </source>
</evidence>
<comment type="similarity">
    <text evidence="2 7">Belongs to the UPF0056 (MarC) family.</text>
</comment>
<sequence length="203" mass="21236">MELAVENTIVEIVKSIIALLVIVDPVGALPFVASLTRNLGHEERKRVVNRSVLVGTVLLLVFSIGGHSVLSILGISVASFTVAGGLLLLILAFRILIHGGEGWQAKTSSSGVFPLAFPLLAGPGAITTVIFSINSLGIPYSIIPVMTVMAVTWVILRSLDKLLTVIGEDGADAVARIMSVFIAAIAIQYVVAGVVESATLLRA</sequence>
<name>A0A7C5L6A0_CALS0</name>
<feature type="transmembrane region" description="Helical" evidence="7">
    <location>
        <begin position="47"/>
        <end position="66"/>
    </location>
</feature>
<dbReference type="InterPro" id="IPR002771">
    <property type="entry name" value="Multi_antbiot-R_MarC"/>
</dbReference>
<dbReference type="PANTHER" id="PTHR33508">
    <property type="entry name" value="UPF0056 MEMBRANE PROTEIN YHCE"/>
    <property type="match status" value="1"/>
</dbReference>
<comment type="caution">
    <text evidence="8">The sequence shown here is derived from an EMBL/GenBank/DDBJ whole genome shotgun (WGS) entry which is preliminary data.</text>
</comment>
<accession>A0A7C5L6A0</accession>
<keyword evidence="5 7" id="KW-1133">Transmembrane helix</keyword>
<feature type="transmembrane region" description="Helical" evidence="7">
    <location>
        <begin position="177"/>
        <end position="195"/>
    </location>
</feature>
<dbReference type="NCBIfam" id="TIGR00427">
    <property type="entry name" value="NAAT family transporter"/>
    <property type="match status" value="1"/>
</dbReference>
<evidence type="ECO:0000256" key="5">
    <source>
        <dbReference type="ARBA" id="ARBA00022989"/>
    </source>
</evidence>
<gene>
    <name evidence="8" type="ORF">ENM11_00360</name>
</gene>
<keyword evidence="6 7" id="KW-0472">Membrane</keyword>
<feature type="transmembrane region" description="Helical" evidence="7">
    <location>
        <begin position="72"/>
        <end position="97"/>
    </location>
</feature>